<sequence>MNVVFCNRPDWESSPGGDTIQMLRTKEALEQLGVVVRLAKQPGDLQGADLVHIFNTQRAEELLHWAQEAKHSGLPVALSTIHWDLSHYIYVANLYKLGIDCSLRDVSLFKLLFDLVAPIAGRLIGKPDYYSSSHRRSVKLLSEQANLLLPNSEEEARLFFKNYGLKKGKYRVVLNAIEGDLFKLGSGERTTDVICVGRIEPTKNQLGLLRAVAGRGWSTTLIGRDGENPRYSAALHQLAQAQRVQVLGNLPQSQVANQLRQAKVHVLASFRESPGLVTLEALAMGCNVVVADSRFCPVDTYFKDLLGRRVFVCNPYRSDSIALAIEQALRAGNQPMNYVPPQWSEVGQATLAAYRELM</sequence>
<evidence type="ECO:0000313" key="3">
    <source>
        <dbReference type="EMBL" id="GAA5534862.1"/>
    </source>
</evidence>
<evidence type="ECO:0000256" key="1">
    <source>
        <dbReference type="ARBA" id="ARBA00022679"/>
    </source>
</evidence>
<dbReference type="SUPFAM" id="SSF53756">
    <property type="entry name" value="UDP-Glycosyltransferase/glycogen phosphorylase"/>
    <property type="match status" value="1"/>
</dbReference>
<name>A0ABP9XHT8_9DEIO</name>
<dbReference type="Gene3D" id="3.40.50.2000">
    <property type="entry name" value="Glycogen Phosphorylase B"/>
    <property type="match status" value="1"/>
</dbReference>
<organism evidence="3 4">
    <name type="scientific">Deinococcus aluminii</name>
    <dbReference type="NCBI Taxonomy" id="1656885"/>
    <lineage>
        <taxon>Bacteria</taxon>
        <taxon>Thermotogati</taxon>
        <taxon>Deinococcota</taxon>
        <taxon>Deinococci</taxon>
        <taxon>Deinococcales</taxon>
        <taxon>Deinococcaceae</taxon>
        <taxon>Deinococcus</taxon>
    </lineage>
</organism>
<dbReference type="PANTHER" id="PTHR46401">
    <property type="entry name" value="GLYCOSYLTRANSFERASE WBBK-RELATED"/>
    <property type="match status" value="1"/>
</dbReference>
<accession>A0ABP9XHT8</accession>
<dbReference type="Proteomes" id="UP001404956">
    <property type="component" value="Unassembled WGS sequence"/>
</dbReference>
<dbReference type="CDD" id="cd03801">
    <property type="entry name" value="GT4_PimA-like"/>
    <property type="match status" value="1"/>
</dbReference>
<proteinExistence type="predicted"/>
<keyword evidence="1" id="KW-0808">Transferase</keyword>
<dbReference type="Pfam" id="PF00534">
    <property type="entry name" value="Glycos_transf_1"/>
    <property type="match status" value="1"/>
</dbReference>
<protein>
    <submittedName>
        <fullName evidence="3">D-inositol-3-phosphate glycosyltransferase</fullName>
    </submittedName>
</protein>
<gene>
    <name evidence="3" type="primary">mshA_8</name>
    <name evidence="3" type="ORF">Dalu01_03277</name>
</gene>
<dbReference type="EMBL" id="BAABRV010000011">
    <property type="protein sequence ID" value="GAA5534862.1"/>
    <property type="molecule type" value="Genomic_DNA"/>
</dbReference>
<comment type="caution">
    <text evidence="3">The sequence shown here is derived from an EMBL/GenBank/DDBJ whole genome shotgun (WGS) entry which is preliminary data.</text>
</comment>
<feature type="domain" description="Glycosyl transferase family 1" evidence="2">
    <location>
        <begin position="182"/>
        <end position="336"/>
    </location>
</feature>
<dbReference type="InterPro" id="IPR001296">
    <property type="entry name" value="Glyco_trans_1"/>
</dbReference>
<reference evidence="3 4" key="1">
    <citation type="submission" date="2024-02" db="EMBL/GenBank/DDBJ databases">
        <title>Deinococcus aluminii NBRC 112889.</title>
        <authorList>
            <person name="Ichikawa N."/>
            <person name="Katano-Makiyama Y."/>
            <person name="Hidaka K."/>
        </authorList>
    </citation>
    <scope>NUCLEOTIDE SEQUENCE [LARGE SCALE GENOMIC DNA]</scope>
    <source>
        <strain evidence="3 4">NBRC 112889</strain>
    </source>
</reference>
<keyword evidence="4" id="KW-1185">Reference proteome</keyword>
<dbReference type="PANTHER" id="PTHR46401:SF2">
    <property type="entry name" value="GLYCOSYLTRANSFERASE WBBK-RELATED"/>
    <property type="match status" value="1"/>
</dbReference>
<evidence type="ECO:0000259" key="2">
    <source>
        <dbReference type="Pfam" id="PF00534"/>
    </source>
</evidence>
<evidence type="ECO:0000313" key="4">
    <source>
        <dbReference type="Proteomes" id="UP001404956"/>
    </source>
</evidence>